<dbReference type="Pfam" id="PF18160">
    <property type="entry name" value="SLATT_5"/>
    <property type="match status" value="1"/>
</dbReference>
<protein>
    <recommendedName>
        <fullName evidence="2">SMODS and SLOG-associating 2TM effector domain-containing protein</fullName>
    </recommendedName>
</protein>
<keyword evidence="1" id="KW-0472">Membrane</keyword>
<reference evidence="3 4" key="1">
    <citation type="journal article" date="2016" name="Eur. J. Clin. Microbiol. Infect. Dis.">
        <title>Whole genome sequencing as a tool for phylogenetic analysis of clinical strains of Mitis group streptococci.</title>
        <authorList>
            <person name="Rasmussen L.H."/>
            <person name="Dargis R."/>
            <person name="Hojholt K."/>
            <person name="Christensen J.J."/>
            <person name="Skovgaard O."/>
            <person name="Justesen U.S."/>
            <person name="Rosenvinge F.S."/>
            <person name="Moser C."/>
            <person name="Lukjancenko O."/>
            <person name="Rasmussen S."/>
            <person name="Nielsen X.C."/>
        </authorList>
    </citation>
    <scope>NUCLEOTIDE SEQUENCE [LARGE SCALE GENOMIC DNA]</scope>
    <source>
        <strain evidence="3 4">Y_5914_11</strain>
    </source>
</reference>
<dbReference type="EMBL" id="NCUW01000029">
    <property type="protein sequence ID" value="ORO77817.1"/>
    <property type="molecule type" value="Genomic_DNA"/>
</dbReference>
<evidence type="ECO:0000313" key="3">
    <source>
        <dbReference type="EMBL" id="ORO77817.1"/>
    </source>
</evidence>
<dbReference type="Proteomes" id="UP000194008">
    <property type="component" value="Unassembled WGS sequence"/>
</dbReference>
<dbReference type="NCBIfam" id="NF033631">
    <property type="entry name" value="SLATT_5"/>
    <property type="match status" value="1"/>
</dbReference>
<accession>A0A1X1IXE3</accession>
<dbReference type="AlphaFoldDB" id="A0A1X1IXE3"/>
<gene>
    <name evidence="3" type="ORF">B7709_05855</name>
</gene>
<comment type="caution">
    <text evidence="3">The sequence shown here is derived from an EMBL/GenBank/DDBJ whole genome shotgun (WGS) entry which is preliminary data.</text>
</comment>
<dbReference type="RefSeq" id="WP_084972065.1">
    <property type="nucleotide sequence ID" value="NZ_NCUW01000029.1"/>
</dbReference>
<proteinExistence type="predicted"/>
<evidence type="ECO:0000313" key="4">
    <source>
        <dbReference type="Proteomes" id="UP000194008"/>
    </source>
</evidence>
<dbReference type="InterPro" id="IPR041115">
    <property type="entry name" value="SLATT_5"/>
</dbReference>
<name>A0A1X1IXE3_STROR</name>
<organism evidence="3 4">
    <name type="scientific">Streptococcus oralis subsp. dentisani</name>
    <dbReference type="NCBI Taxonomy" id="1458253"/>
    <lineage>
        <taxon>Bacteria</taxon>
        <taxon>Bacillati</taxon>
        <taxon>Bacillota</taxon>
        <taxon>Bacilli</taxon>
        <taxon>Lactobacillales</taxon>
        <taxon>Streptococcaceae</taxon>
        <taxon>Streptococcus</taxon>
    </lineage>
</organism>
<keyword evidence="1" id="KW-1133">Transmembrane helix</keyword>
<sequence length="197" mass="23419">MNTKDYNGINIRDEINKKINGYNRTRDNRIHASERLYSYSSKWDTVFFIMNIIAVSLVIGSLMNIGSHVEIFVSSCFSLYTVILQYYYNCLNYKERALKYHYQQLEIEKYILELKELLRLDKTNSELEERYKVIWNRYISTLSATENHSKFDDETVIFNKEGSGKRPRDFSADNILYYLNIVVIILIITLYVVRTII</sequence>
<evidence type="ECO:0000256" key="1">
    <source>
        <dbReference type="SAM" id="Phobius"/>
    </source>
</evidence>
<feature type="transmembrane region" description="Helical" evidence="1">
    <location>
        <begin position="45"/>
        <end position="65"/>
    </location>
</feature>
<feature type="transmembrane region" description="Helical" evidence="1">
    <location>
        <begin position="71"/>
        <end position="88"/>
    </location>
</feature>
<feature type="domain" description="SMODS and SLOG-associating 2TM effector" evidence="2">
    <location>
        <begin position="13"/>
        <end position="192"/>
    </location>
</feature>
<keyword evidence="1" id="KW-0812">Transmembrane</keyword>
<feature type="transmembrane region" description="Helical" evidence="1">
    <location>
        <begin position="175"/>
        <end position="193"/>
    </location>
</feature>
<evidence type="ECO:0000259" key="2">
    <source>
        <dbReference type="Pfam" id="PF18160"/>
    </source>
</evidence>